<keyword evidence="7" id="KW-1185">Reference proteome</keyword>
<feature type="transmembrane region" description="Helical" evidence="5">
    <location>
        <begin position="7"/>
        <end position="28"/>
    </location>
</feature>
<keyword evidence="2 5" id="KW-0812">Transmembrane</keyword>
<evidence type="ECO:0000313" key="6">
    <source>
        <dbReference type="EMBL" id="EMR62290.1"/>
    </source>
</evidence>
<name>M7T6L3_EUTLA</name>
<feature type="transmembrane region" description="Helical" evidence="5">
    <location>
        <begin position="126"/>
        <end position="146"/>
    </location>
</feature>
<evidence type="ECO:0000313" key="7">
    <source>
        <dbReference type="Proteomes" id="UP000012174"/>
    </source>
</evidence>
<dbReference type="InterPro" id="IPR023352">
    <property type="entry name" value="MAPEG-like_dom_sf"/>
</dbReference>
<gene>
    <name evidence="6" type="ORF">UCREL1_10765</name>
</gene>
<dbReference type="SUPFAM" id="SSF161084">
    <property type="entry name" value="MAPEG domain-like"/>
    <property type="match status" value="1"/>
</dbReference>
<dbReference type="KEGG" id="ela:UCREL1_10765"/>
<accession>M7T6L3</accession>
<dbReference type="EMBL" id="KB707451">
    <property type="protein sequence ID" value="EMR62290.1"/>
    <property type="molecule type" value="Genomic_DNA"/>
</dbReference>
<evidence type="ECO:0000256" key="2">
    <source>
        <dbReference type="ARBA" id="ARBA00022692"/>
    </source>
</evidence>
<keyword evidence="4 5" id="KW-0472">Membrane</keyword>
<evidence type="ECO:0000256" key="3">
    <source>
        <dbReference type="ARBA" id="ARBA00022989"/>
    </source>
</evidence>
<dbReference type="GO" id="GO:0016020">
    <property type="term" value="C:membrane"/>
    <property type="evidence" value="ECO:0007669"/>
    <property type="project" value="UniProtKB-SubCell"/>
</dbReference>
<dbReference type="AlphaFoldDB" id="M7T6L3"/>
<dbReference type="OrthoDB" id="19091at2759"/>
<dbReference type="PANTHER" id="PTHR35814">
    <property type="match status" value="1"/>
</dbReference>
<comment type="subcellular location">
    <subcellularLocation>
        <location evidence="1">Membrane</location>
    </subcellularLocation>
</comment>
<dbReference type="Gene3D" id="1.20.120.550">
    <property type="entry name" value="Membrane associated eicosanoid/glutathione metabolism-like domain"/>
    <property type="match status" value="1"/>
</dbReference>
<evidence type="ECO:0000256" key="5">
    <source>
        <dbReference type="SAM" id="Phobius"/>
    </source>
</evidence>
<dbReference type="OMA" id="SHANFVE"/>
<organism evidence="6 7">
    <name type="scientific">Eutypa lata (strain UCR-EL1)</name>
    <name type="common">Grapevine dieback disease fungus</name>
    <name type="synonym">Eutypa armeniacae</name>
    <dbReference type="NCBI Taxonomy" id="1287681"/>
    <lineage>
        <taxon>Eukaryota</taxon>
        <taxon>Fungi</taxon>
        <taxon>Dikarya</taxon>
        <taxon>Ascomycota</taxon>
        <taxon>Pezizomycotina</taxon>
        <taxon>Sordariomycetes</taxon>
        <taxon>Xylariomycetidae</taxon>
        <taxon>Xylariales</taxon>
        <taxon>Diatrypaceae</taxon>
        <taxon>Eutypa</taxon>
    </lineage>
</organism>
<dbReference type="STRING" id="1287681.M7T6L3"/>
<dbReference type="Pfam" id="PF01124">
    <property type="entry name" value="MAPEG"/>
    <property type="match status" value="1"/>
</dbReference>
<dbReference type="eggNOG" id="ENOG502SB6X">
    <property type="taxonomic scope" value="Eukaryota"/>
</dbReference>
<dbReference type="HOGENOM" id="CLU_134926_0_0_1"/>
<protein>
    <submittedName>
        <fullName evidence="6">Putative membrane-associated proteins in eicosanoid and glutathione metabolism protein</fullName>
    </submittedName>
</protein>
<dbReference type="PANTHER" id="PTHR35814:SF1">
    <property type="entry name" value="GLUTATHIONE S-TRANSFERASE-RELATED"/>
    <property type="match status" value="1"/>
</dbReference>
<evidence type="ECO:0000256" key="1">
    <source>
        <dbReference type="ARBA" id="ARBA00004370"/>
    </source>
</evidence>
<dbReference type="Proteomes" id="UP000012174">
    <property type="component" value="Unassembled WGS sequence"/>
</dbReference>
<sequence>MTTQIGLSAPLLPVTGSFVLPFAVYHSLLSWRVVSNRLADEHYLGDNSTKESSGSQKTNKLFRASRCHQNFIENVPLAFILAATAELNGGNRSYLTAALTSLFALRVAHSEFGLLKEGGMGLGRPVGYFGTIGIQLGLASYAGYLVKSYWGL</sequence>
<reference evidence="7" key="1">
    <citation type="journal article" date="2013" name="Genome Announc.">
        <title>Draft genome sequence of the grapevine dieback fungus Eutypa lata UCR-EL1.</title>
        <authorList>
            <person name="Blanco-Ulate B."/>
            <person name="Rolshausen P.E."/>
            <person name="Cantu D."/>
        </authorList>
    </citation>
    <scope>NUCLEOTIDE SEQUENCE [LARGE SCALE GENOMIC DNA]</scope>
    <source>
        <strain evidence="7">UCR-EL1</strain>
    </source>
</reference>
<dbReference type="InterPro" id="IPR001129">
    <property type="entry name" value="Membr-assoc_MAPEG"/>
</dbReference>
<proteinExistence type="predicted"/>
<keyword evidence="3 5" id="KW-1133">Transmembrane helix</keyword>
<evidence type="ECO:0000256" key="4">
    <source>
        <dbReference type="ARBA" id="ARBA00023136"/>
    </source>
</evidence>